<feature type="signal peptide" evidence="1">
    <location>
        <begin position="1"/>
        <end position="28"/>
    </location>
</feature>
<dbReference type="Pfam" id="PF05257">
    <property type="entry name" value="CHAP"/>
    <property type="match status" value="1"/>
</dbReference>
<reference evidence="3" key="1">
    <citation type="submission" date="2022-10" db="EMBL/GenBank/DDBJ databases">
        <title>The complete genomes of actinobacterial strains from the NBC collection.</title>
        <authorList>
            <person name="Joergensen T.S."/>
            <person name="Alvarez Arevalo M."/>
            <person name="Sterndorff E.B."/>
            <person name="Faurdal D."/>
            <person name="Vuksanovic O."/>
            <person name="Mourched A.-S."/>
            <person name="Charusanti P."/>
            <person name="Shaw S."/>
            <person name="Blin K."/>
            <person name="Weber T."/>
        </authorList>
    </citation>
    <scope>NUCLEOTIDE SEQUENCE</scope>
    <source>
        <strain evidence="3">NBC_00093</strain>
    </source>
</reference>
<evidence type="ECO:0000259" key="2">
    <source>
        <dbReference type="Pfam" id="PF05257"/>
    </source>
</evidence>
<organism evidence="3">
    <name type="scientific">Streptomyces sp. NBC_00093</name>
    <dbReference type="NCBI Taxonomy" id="2975649"/>
    <lineage>
        <taxon>Bacteria</taxon>
        <taxon>Bacillati</taxon>
        <taxon>Actinomycetota</taxon>
        <taxon>Actinomycetes</taxon>
        <taxon>Kitasatosporales</taxon>
        <taxon>Streptomycetaceae</taxon>
        <taxon>Streptomyces</taxon>
    </lineage>
</organism>
<proteinExistence type="predicted"/>
<evidence type="ECO:0000313" key="3">
    <source>
        <dbReference type="EMBL" id="WTT16633.1"/>
    </source>
</evidence>
<dbReference type="InterPro" id="IPR007921">
    <property type="entry name" value="CHAP_dom"/>
</dbReference>
<dbReference type="AlphaFoldDB" id="A0AAU1ZW19"/>
<name>A0AAU1ZW19_9ACTN</name>
<protein>
    <submittedName>
        <fullName evidence="3">CHAP domain-containing protein</fullName>
    </submittedName>
</protein>
<feature type="domain" description="Peptidase C51" evidence="2">
    <location>
        <begin position="93"/>
        <end position="179"/>
    </location>
</feature>
<dbReference type="SUPFAM" id="SSF54001">
    <property type="entry name" value="Cysteine proteinases"/>
    <property type="match status" value="1"/>
</dbReference>
<dbReference type="EMBL" id="CP108222">
    <property type="protein sequence ID" value="WTT16633.1"/>
    <property type="molecule type" value="Genomic_DNA"/>
</dbReference>
<sequence>MNRLITRCLTLAALLVAPALTDSSPATVGAPHAAAADGSPLRQAIVDRANQALTTAHWYKETRKGPKKLSKPGDRRHDNYLGGNNLNQYNGFNGDAWCGYFAAALWNNSAATPADYKSSWAWETGVGGRFHTYRPGQPPQRGDVIVWHNHNSRAPKGHVAVVVAVGGRDGRTVNTIEGNAGHRSDSITWREYRWVGAEGPKLPGNSTLKVRGYASRS</sequence>
<feature type="chain" id="PRO_5043726368" evidence="1">
    <location>
        <begin position="29"/>
        <end position="217"/>
    </location>
</feature>
<accession>A0AAU1ZW19</accession>
<evidence type="ECO:0000256" key="1">
    <source>
        <dbReference type="SAM" id="SignalP"/>
    </source>
</evidence>
<keyword evidence="1" id="KW-0732">Signal</keyword>
<gene>
    <name evidence="3" type="ORF">OHA22_14410</name>
</gene>
<dbReference type="Gene3D" id="3.90.1720.10">
    <property type="entry name" value="endopeptidase domain like (from Nostoc punctiforme)"/>
    <property type="match status" value="1"/>
</dbReference>
<dbReference type="InterPro" id="IPR038765">
    <property type="entry name" value="Papain-like_cys_pep_sf"/>
</dbReference>